<feature type="transmembrane region" description="Helical" evidence="1">
    <location>
        <begin position="21"/>
        <end position="43"/>
    </location>
</feature>
<sequence length="119" mass="13386">MTRLSNFLIPYTRASTSSFLALLYIPSHSFTSIHLLCMFPWVFSAPFELFATLQIPFFCSEHSLDHTTISATVAAVHCSSLFLLSKLVYTGTLHHETKHKSNLTCTMTPAFRHTGRLSC</sequence>
<organism evidence="2 3">
    <name type="scientific">Coprinopsis marcescibilis</name>
    <name type="common">Agaric fungus</name>
    <name type="synonym">Psathyrella marcescibilis</name>
    <dbReference type="NCBI Taxonomy" id="230819"/>
    <lineage>
        <taxon>Eukaryota</taxon>
        <taxon>Fungi</taxon>
        <taxon>Dikarya</taxon>
        <taxon>Basidiomycota</taxon>
        <taxon>Agaricomycotina</taxon>
        <taxon>Agaricomycetes</taxon>
        <taxon>Agaricomycetidae</taxon>
        <taxon>Agaricales</taxon>
        <taxon>Agaricineae</taxon>
        <taxon>Psathyrellaceae</taxon>
        <taxon>Coprinopsis</taxon>
    </lineage>
</organism>
<keyword evidence="3" id="KW-1185">Reference proteome</keyword>
<dbReference type="EMBL" id="ML210203">
    <property type="protein sequence ID" value="TFK24296.1"/>
    <property type="molecule type" value="Genomic_DNA"/>
</dbReference>
<evidence type="ECO:0000313" key="2">
    <source>
        <dbReference type="EMBL" id="TFK24296.1"/>
    </source>
</evidence>
<dbReference type="AlphaFoldDB" id="A0A5C3KUU6"/>
<evidence type="ECO:0000313" key="3">
    <source>
        <dbReference type="Proteomes" id="UP000307440"/>
    </source>
</evidence>
<keyword evidence="1" id="KW-0472">Membrane</keyword>
<keyword evidence="1" id="KW-0812">Transmembrane</keyword>
<proteinExistence type="predicted"/>
<name>A0A5C3KUU6_COPMA</name>
<reference evidence="2 3" key="1">
    <citation type="journal article" date="2019" name="Nat. Ecol. Evol.">
        <title>Megaphylogeny resolves global patterns of mushroom evolution.</title>
        <authorList>
            <person name="Varga T."/>
            <person name="Krizsan K."/>
            <person name="Foldi C."/>
            <person name="Dima B."/>
            <person name="Sanchez-Garcia M."/>
            <person name="Sanchez-Ramirez S."/>
            <person name="Szollosi G.J."/>
            <person name="Szarkandi J.G."/>
            <person name="Papp V."/>
            <person name="Albert L."/>
            <person name="Andreopoulos W."/>
            <person name="Angelini C."/>
            <person name="Antonin V."/>
            <person name="Barry K.W."/>
            <person name="Bougher N.L."/>
            <person name="Buchanan P."/>
            <person name="Buyck B."/>
            <person name="Bense V."/>
            <person name="Catcheside P."/>
            <person name="Chovatia M."/>
            <person name="Cooper J."/>
            <person name="Damon W."/>
            <person name="Desjardin D."/>
            <person name="Finy P."/>
            <person name="Geml J."/>
            <person name="Haridas S."/>
            <person name="Hughes K."/>
            <person name="Justo A."/>
            <person name="Karasinski D."/>
            <person name="Kautmanova I."/>
            <person name="Kiss B."/>
            <person name="Kocsube S."/>
            <person name="Kotiranta H."/>
            <person name="LaButti K.M."/>
            <person name="Lechner B.E."/>
            <person name="Liimatainen K."/>
            <person name="Lipzen A."/>
            <person name="Lukacs Z."/>
            <person name="Mihaltcheva S."/>
            <person name="Morgado L.N."/>
            <person name="Niskanen T."/>
            <person name="Noordeloos M.E."/>
            <person name="Ohm R.A."/>
            <person name="Ortiz-Santana B."/>
            <person name="Ovrebo C."/>
            <person name="Racz N."/>
            <person name="Riley R."/>
            <person name="Savchenko A."/>
            <person name="Shiryaev A."/>
            <person name="Soop K."/>
            <person name="Spirin V."/>
            <person name="Szebenyi C."/>
            <person name="Tomsovsky M."/>
            <person name="Tulloss R.E."/>
            <person name="Uehling J."/>
            <person name="Grigoriev I.V."/>
            <person name="Vagvolgyi C."/>
            <person name="Papp T."/>
            <person name="Martin F.M."/>
            <person name="Miettinen O."/>
            <person name="Hibbett D.S."/>
            <person name="Nagy L.G."/>
        </authorList>
    </citation>
    <scope>NUCLEOTIDE SEQUENCE [LARGE SCALE GENOMIC DNA]</scope>
    <source>
        <strain evidence="2 3">CBS 121175</strain>
    </source>
</reference>
<accession>A0A5C3KUU6</accession>
<evidence type="ECO:0000256" key="1">
    <source>
        <dbReference type="SAM" id="Phobius"/>
    </source>
</evidence>
<gene>
    <name evidence="2" type="ORF">FA15DRAFT_422144</name>
</gene>
<keyword evidence="1" id="KW-1133">Transmembrane helix</keyword>
<dbReference type="Proteomes" id="UP000307440">
    <property type="component" value="Unassembled WGS sequence"/>
</dbReference>
<protein>
    <submittedName>
        <fullName evidence="2">Uncharacterized protein</fullName>
    </submittedName>
</protein>